<dbReference type="InterPro" id="IPR036514">
    <property type="entry name" value="SGNH_hydro_sf"/>
</dbReference>
<organism evidence="8 9">
    <name type="scientific">Bacteroides finegoldii CL09T03C10</name>
    <dbReference type="NCBI Taxonomy" id="997888"/>
    <lineage>
        <taxon>Bacteria</taxon>
        <taxon>Pseudomonadati</taxon>
        <taxon>Bacteroidota</taxon>
        <taxon>Bacteroidia</taxon>
        <taxon>Bacteroidales</taxon>
        <taxon>Bacteroidaceae</taxon>
        <taxon>Bacteroides</taxon>
    </lineage>
</organism>
<dbReference type="InterPro" id="IPR012334">
    <property type="entry name" value="Pectin_lyas_fold"/>
</dbReference>
<dbReference type="EC" id="3.1.1.11" evidence="5"/>
<dbReference type="UniPathway" id="UPA00545">
    <property type="reaction ID" value="UER00823"/>
</dbReference>
<dbReference type="InterPro" id="IPR033131">
    <property type="entry name" value="Pectinesterase_Asp_AS"/>
</dbReference>
<feature type="domain" description="SGNH hydrolase-type esterase" evidence="7">
    <location>
        <begin position="34"/>
        <end position="198"/>
    </location>
</feature>
<dbReference type="InterPro" id="IPR037459">
    <property type="entry name" value="RhgT-like"/>
</dbReference>
<comment type="catalytic activity">
    <reaction evidence="5">
        <text>[(1-&gt;4)-alpha-D-galacturonosyl methyl ester](n) + n H2O = [(1-&gt;4)-alpha-D-galacturonosyl](n) + n methanol + n H(+)</text>
        <dbReference type="Rhea" id="RHEA:22380"/>
        <dbReference type="Rhea" id="RHEA-COMP:14570"/>
        <dbReference type="Rhea" id="RHEA-COMP:14573"/>
        <dbReference type="ChEBI" id="CHEBI:15377"/>
        <dbReference type="ChEBI" id="CHEBI:15378"/>
        <dbReference type="ChEBI" id="CHEBI:17790"/>
        <dbReference type="ChEBI" id="CHEBI:140522"/>
        <dbReference type="ChEBI" id="CHEBI:140523"/>
        <dbReference type="EC" id="3.1.1.11"/>
    </reaction>
</comment>
<evidence type="ECO:0000256" key="5">
    <source>
        <dbReference type="RuleBase" id="RU000589"/>
    </source>
</evidence>
<dbReference type="Pfam" id="PF13472">
    <property type="entry name" value="Lipase_GDSL_2"/>
    <property type="match status" value="1"/>
</dbReference>
<dbReference type="PANTHER" id="PTHR31321">
    <property type="entry name" value="ACYL-COA THIOESTER HYDROLASE YBHC-RELATED"/>
    <property type="match status" value="1"/>
</dbReference>
<dbReference type="SUPFAM" id="SSF51126">
    <property type="entry name" value="Pectin lyase-like"/>
    <property type="match status" value="1"/>
</dbReference>
<sequence length="568" mass="63856">MKIQGNKMIWLLAAAFILLSAFRADKPVVTIFMIGDSTMANKKMDGGNPERGWGMVLPGFFSEDVQIDNHAANGRSSKSFISEGRWEKVISKVKKGDYVFIQFGHNDEKADSTRHTDPGTTFDDNLRRFVNETRAKGGIPVLFNSIVRRNFVQPKDASIAKDIRRTILFDTHGAYLDSPRNVAKELGVTFIDLNRITHDLVQGLGPVESKKLFMFVEPNRVPAFPKGREDNTHLNIYGARTVAGLAVEAIGKEIPELAKYIRHYDYVVAQDGSGDFFTVQEAVNAVPDFRKNVRTTILVRKGTYKEKIIIPESKINISLIGEDGTILTNDDFANKKNVFGENMGTSGSSSCYIYAPDFYAENITFENSAGPVGQAVACFVSADRAYFKNCRFLGFQDTLYTYGKQSRQYYEDCYIEGTVDFIFGWSTAVFNRCRIHSKGDGYVTAPSTDKGKKYGYVFYDCRLTSDKEVAKVYLSRPWRPYAQAVFVRCELGKHILPEGWHNWGKRENEKTVFYAEYGSKGAGANPQARAAFSRQLKNLKGYEPVTVLAGDDGWNPVRDGNRLLDVKR</sequence>
<evidence type="ECO:0000256" key="2">
    <source>
        <dbReference type="ARBA" id="ARBA00022801"/>
    </source>
</evidence>
<evidence type="ECO:0000256" key="4">
    <source>
        <dbReference type="PROSITE-ProRule" id="PRU10040"/>
    </source>
</evidence>
<dbReference type="Proteomes" id="UP000007995">
    <property type="component" value="Unassembled WGS sequence"/>
</dbReference>
<dbReference type="GO" id="GO:0042545">
    <property type="term" value="P:cell wall modification"/>
    <property type="evidence" value="ECO:0007669"/>
    <property type="project" value="UniProtKB-UniRule"/>
</dbReference>
<dbReference type="Gene3D" id="2.160.20.10">
    <property type="entry name" value="Single-stranded right-handed beta-helix, Pectin lyase-like"/>
    <property type="match status" value="1"/>
</dbReference>
<evidence type="ECO:0000259" key="6">
    <source>
        <dbReference type="Pfam" id="PF01095"/>
    </source>
</evidence>
<proteinExistence type="inferred from homology"/>
<evidence type="ECO:0000313" key="9">
    <source>
        <dbReference type="Proteomes" id="UP000007995"/>
    </source>
</evidence>
<dbReference type="SUPFAM" id="SSF52266">
    <property type="entry name" value="SGNH hydrolase"/>
    <property type="match status" value="1"/>
</dbReference>
<evidence type="ECO:0000313" key="8">
    <source>
        <dbReference type="EMBL" id="EKJ89469.1"/>
    </source>
</evidence>
<dbReference type="PROSITE" id="PS00503">
    <property type="entry name" value="PECTINESTERASE_2"/>
    <property type="match status" value="1"/>
</dbReference>
<feature type="active site" evidence="4">
    <location>
        <position position="420"/>
    </location>
</feature>
<dbReference type="GO" id="GO:0045490">
    <property type="term" value="P:pectin catabolic process"/>
    <property type="evidence" value="ECO:0007669"/>
    <property type="project" value="UniProtKB-UniRule"/>
</dbReference>
<dbReference type="AlphaFoldDB" id="K5C9L9"/>
<dbReference type="PANTHER" id="PTHR31321:SF57">
    <property type="entry name" value="PECTINESTERASE 53-RELATED"/>
    <property type="match status" value="1"/>
</dbReference>
<dbReference type="HOGENOM" id="CLU_463570_0_0_10"/>
<dbReference type="CDD" id="cd01821">
    <property type="entry name" value="Rhamnogalacturan_acetylesterase_like"/>
    <property type="match status" value="1"/>
</dbReference>
<dbReference type="GO" id="GO:0009279">
    <property type="term" value="C:cell outer membrane"/>
    <property type="evidence" value="ECO:0007669"/>
    <property type="project" value="TreeGrafter"/>
</dbReference>
<dbReference type="GO" id="GO:0030599">
    <property type="term" value="F:pectinesterase activity"/>
    <property type="evidence" value="ECO:0007669"/>
    <property type="project" value="UniProtKB-UniRule"/>
</dbReference>
<dbReference type="EMBL" id="AGXW01000012">
    <property type="protein sequence ID" value="EKJ89469.1"/>
    <property type="molecule type" value="Genomic_DNA"/>
</dbReference>
<feature type="domain" description="Pectinesterase catalytic" evidence="6">
    <location>
        <begin position="266"/>
        <end position="532"/>
    </location>
</feature>
<evidence type="ECO:0000256" key="3">
    <source>
        <dbReference type="ARBA" id="ARBA00023085"/>
    </source>
</evidence>
<dbReference type="InterPro" id="IPR000070">
    <property type="entry name" value="Pectinesterase_cat"/>
</dbReference>
<accession>K5C9L9</accession>
<keyword evidence="2 5" id="KW-0378">Hydrolase</keyword>
<comment type="caution">
    <text evidence="8">The sequence shown here is derived from an EMBL/GenBank/DDBJ whole genome shotgun (WGS) entry which is preliminary data.</text>
</comment>
<keyword evidence="3 5" id="KW-0063">Aspartyl esterase</keyword>
<dbReference type="Gene3D" id="3.40.50.1110">
    <property type="entry name" value="SGNH hydrolase"/>
    <property type="match status" value="1"/>
</dbReference>
<name>K5C9L9_9BACE</name>
<dbReference type="InterPro" id="IPR013830">
    <property type="entry name" value="SGNH_hydro"/>
</dbReference>
<dbReference type="FunFam" id="2.160.20.10:FF:000052">
    <property type="entry name" value="Pectinesterase"/>
    <property type="match status" value="1"/>
</dbReference>
<gene>
    <name evidence="8" type="ORF">HMPREF1057_03010</name>
</gene>
<reference evidence="8 9" key="1">
    <citation type="submission" date="2012-02" db="EMBL/GenBank/DDBJ databases">
        <title>The Genome Sequence of Bacteroides finegoldii CL09T03C10.</title>
        <authorList>
            <consortium name="The Broad Institute Genome Sequencing Platform"/>
            <person name="Earl A."/>
            <person name="Ward D."/>
            <person name="Feldgarden M."/>
            <person name="Gevers D."/>
            <person name="Zitomersky N.L."/>
            <person name="Coyne M.J."/>
            <person name="Comstock L.E."/>
            <person name="Young S.K."/>
            <person name="Zeng Q."/>
            <person name="Gargeya S."/>
            <person name="Fitzgerald M."/>
            <person name="Haas B."/>
            <person name="Abouelleil A."/>
            <person name="Alvarado L."/>
            <person name="Arachchi H.M."/>
            <person name="Berlin A."/>
            <person name="Chapman S.B."/>
            <person name="Gearin G."/>
            <person name="Goldberg J."/>
            <person name="Griggs A."/>
            <person name="Gujja S."/>
            <person name="Hansen M."/>
            <person name="Heiman D."/>
            <person name="Howarth C."/>
            <person name="Larimer J."/>
            <person name="Lui A."/>
            <person name="MacDonald P.J.P."/>
            <person name="McCowen C."/>
            <person name="Montmayeur A."/>
            <person name="Murphy C."/>
            <person name="Neiman D."/>
            <person name="Pearson M."/>
            <person name="Priest M."/>
            <person name="Roberts A."/>
            <person name="Saif S."/>
            <person name="Shea T."/>
            <person name="Sisk P."/>
            <person name="Stolte C."/>
            <person name="Sykes S."/>
            <person name="Wortman J."/>
            <person name="Nusbaum C."/>
            <person name="Birren B."/>
        </authorList>
    </citation>
    <scope>NUCLEOTIDE SEQUENCE [LARGE SCALE GENOMIC DNA]</scope>
    <source>
        <strain evidence="8 9">CL09T03C10</strain>
    </source>
</reference>
<comment type="pathway">
    <text evidence="5">Glycan metabolism; pectin degradation; 2-dehydro-3-deoxy-D-gluconate from pectin: step 1/5.</text>
</comment>
<evidence type="ECO:0000259" key="7">
    <source>
        <dbReference type="Pfam" id="PF13472"/>
    </source>
</evidence>
<dbReference type="InterPro" id="IPR011050">
    <property type="entry name" value="Pectin_lyase_fold/virulence"/>
</dbReference>
<dbReference type="RefSeq" id="WP_007764797.1">
    <property type="nucleotide sequence ID" value="NZ_AKBZ01000002.1"/>
</dbReference>
<dbReference type="Pfam" id="PF01095">
    <property type="entry name" value="Pectinesterase"/>
    <property type="match status" value="1"/>
</dbReference>
<protein>
    <recommendedName>
        <fullName evidence="5">Pectinesterase</fullName>
        <ecNumber evidence="5">3.1.1.11</ecNumber>
    </recommendedName>
</protein>
<comment type="similarity">
    <text evidence="1">Belongs to the pectinesterase family.</text>
</comment>
<evidence type="ECO:0000256" key="1">
    <source>
        <dbReference type="ARBA" id="ARBA00008891"/>
    </source>
</evidence>